<dbReference type="EMBL" id="JARTCD010000073">
    <property type="protein sequence ID" value="KAJ8653688.1"/>
    <property type="molecule type" value="Genomic_DNA"/>
</dbReference>
<reference evidence="4 5" key="1">
    <citation type="submission" date="2023-03" db="EMBL/GenBank/DDBJ databases">
        <title>Genome sequence of Lichtheimia ornata CBS 291.66.</title>
        <authorList>
            <person name="Mohabir J.T."/>
            <person name="Shea T.P."/>
            <person name="Kurbessoian T."/>
            <person name="Berby B."/>
            <person name="Fontaine J."/>
            <person name="Livny J."/>
            <person name="Gnirke A."/>
            <person name="Stajich J.E."/>
            <person name="Cuomo C.A."/>
        </authorList>
    </citation>
    <scope>NUCLEOTIDE SEQUENCE [LARGE SCALE GENOMIC DNA]</scope>
    <source>
        <strain evidence="4">CBS 291.66</strain>
    </source>
</reference>
<evidence type="ECO:0000313" key="4">
    <source>
        <dbReference type="EMBL" id="KAJ8653688.1"/>
    </source>
</evidence>
<proteinExistence type="predicted"/>
<dbReference type="Proteomes" id="UP001234581">
    <property type="component" value="Unassembled WGS sequence"/>
</dbReference>
<organism evidence="4 5">
    <name type="scientific">Lichtheimia ornata</name>
    <dbReference type="NCBI Taxonomy" id="688661"/>
    <lineage>
        <taxon>Eukaryota</taxon>
        <taxon>Fungi</taxon>
        <taxon>Fungi incertae sedis</taxon>
        <taxon>Mucoromycota</taxon>
        <taxon>Mucoromycotina</taxon>
        <taxon>Mucoromycetes</taxon>
        <taxon>Mucorales</taxon>
        <taxon>Lichtheimiaceae</taxon>
        <taxon>Lichtheimia</taxon>
    </lineage>
</organism>
<dbReference type="CDD" id="cd00160">
    <property type="entry name" value="RhoGEF"/>
    <property type="match status" value="1"/>
</dbReference>
<evidence type="ECO:0008006" key="6">
    <source>
        <dbReference type="Google" id="ProtNLM"/>
    </source>
</evidence>
<dbReference type="InterPro" id="IPR000219">
    <property type="entry name" value="DH_dom"/>
</dbReference>
<dbReference type="SMART" id="SM00233">
    <property type="entry name" value="PH"/>
    <property type="match status" value="1"/>
</dbReference>
<feature type="compositionally biased region" description="Basic residues" evidence="1">
    <location>
        <begin position="621"/>
        <end position="630"/>
    </location>
</feature>
<dbReference type="RefSeq" id="XP_058338602.1">
    <property type="nucleotide sequence ID" value="XM_058490589.1"/>
</dbReference>
<feature type="region of interest" description="Disordered" evidence="1">
    <location>
        <begin position="590"/>
        <end position="656"/>
    </location>
</feature>
<feature type="domain" description="PH" evidence="2">
    <location>
        <begin position="451"/>
        <end position="551"/>
    </location>
</feature>
<dbReference type="SMART" id="SM00325">
    <property type="entry name" value="RhoGEF"/>
    <property type="match status" value="1"/>
</dbReference>
<dbReference type="Pfam" id="PF00621">
    <property type="entry name" value="RhoGEF"/>
    <property type="match status" value="1"/>
</dbReference>
<dbReference type="Gene3D" id="2.30.29.30">
    <property type="entry name" value="Pleckstrin-homology domain (PH domain)/Phosphotyrosine-binding domain (PTB)"/>
    <property type="match status" value="1"/>
</dbReference>
<dbReference type="GeneID" id="83218013"/>
<feature type="domain" description="DH" evidence="3">
    <location>
        <begin position="223"/>
        <end position="416"/>
    </location>
</feature>
<dbReference type="GO" id="GO:0005737">
    <property type="term" value="C:cytoplasm"/>
    <property type="evidence" value="ECO:0007669"/>
    <property type="project" value="TreeGrafter"/>
</dbReference>
<feature type="region of interest" description="Disordered" evidence="1">
    <location>
        <begin position="140"/>
        <end position="217"/>
    </location>
</feature>
<feature type="compositionally biased region" description="Polar residues" evidence="1">
    <location>
        <begin position="825"/>
        <end position="843"/>
    </location>
</feature>
<feature type="compositionally biased region" description="Low complexity" evidence="1">
    <location>
        <begin position="780"/>
        <end position="793"/>
    </location>
</feature>
<feature type="compositionally biased region" description="Low complexity" evidence="1">
    <location>
        <begin position="591"/>
        <end position="620"/>
    </location>
</feature>
<accession>A0AAD7UU95</accession>
<evidence type="ECO:0000259" key="2">
    <source>
        <dbReference type="PROSITE" id="PS50003"/>
    </source>
</evidence>
<dbReference type="PROSITE" id="PS50010">
    <property type="entry name" value="DH_2"/>
    <property type="match status" value="1"/>
</dbReference>
<gene>
    <name evidence="4" type="ORF">O0I10_010610</name>
</gene>
<feature type="region of interest" description="Disordered" evidence="1">
    <location>
        <begin position="767"/>
        <end position="843"/>
    </location>
</feature>
<dbReference type="PANTHER" id="PTHR45818:SF3">
    <property type="entry name" value="PROTEIN VAV"/>
    <property type="match status" value="1"/>
</dbReference>
<evidence type="ECO:0000313" key="5">
    <source>
        <dbReference type="Proteomes" id="UP001234581"/>
    </source>
</evidence>
<comment type="caution">
    <text evidence="4">The sequence shown here is derived from an EMBL/GenBank/DDBJ whole genome shotgun (WGS) entry which is preliminary data.</text>
</comment>
<dbReference type="Gene3D" id="1.20.900.10">
    <property type="entry name" value="Dbl homology (DH) domain"/>
    <property type="match status" value="1"/>
</dbReference>
<keyword evidence="5" id="KW-1185">Reference proteome</keyword>
<dbReference type="PANTHER" id="PTHR45818">
    <property type="entry name" value="PROTEIN VAV"/>
    <property type="match status" value="1"/>
</dbReference>
<dbReference type="AlphaFoldDB" id="A0AAD7UU95"/>
<dbReference type="Pfam" id="PF00169">
    <property type="entry name" value="PH"/>
    <property type="match status" value="1"/>
</dbReference>
<feature type="compositionally biased region" description="Low complexity" evidence="1">
    <location>
        <begin position="157"/>
        <end position="175"/>
    </location>
</feature>
<protein>
    <recommendedName>
        <fullName evidence="6">DH domain-containing protein</fullName>
    </recommendedName>
</protein>
<evidence type="ECO:0000256" key="1">
    <source>
        <dbReference type="SAM" id="MobiDB-lite"/>
    </source>
</evidence>
<sequence>MTKELVDTGSPVAGSDTHHKLLSSPTPTIAHSNLDDFIKDNDNDDLTSINNTSCYTLHRSIDQVQGQADKVAARLRKAEMCAAAAAMISAAAKASKRRQRNIHKENNTAALGRDLIHRVDTQTILTSVDRIIAPLSSSTRITSIDDNDDDHVKTHQPSSSSYPSSPTSSSEPTTSDYDMFDNNVDEIDTTSPPPEPEPNNNGGRKPTSNDENPVSLASRIPFKRKAAVRELIATEQSYCKDLDQLVHYFLATIQKADCISDSKKHDLVRNASDVLQFQRGFATALEAASETPVAEHGSVDRRVIAICECFCEWADQFSVYIPYCIYHDRATDVLNHLRATNHRFVTLLDKMHAHTRARDDRRTFQDYLIMPVQRLLKYKLILETIAKTIQPYDEEYDIMNRSLQVMHHVASRINSEKSSLETKRKTRLFNDRVDWHSIVGASDQFVKELGDCTVIGTLDVRILHVKVDKVKRLGCALYPTYMVICTAKRQNKYTPQHWFPLSLLELEDIPDEHPNANYAWLLRSDNRVFQFFAMSEQEKRLWIDALQNAIQSSRELYNESITTTTTASTLVADRPTTPSQQLAELSLHNLPTQSSAPSSPTQSSTNKVLRSSTTPSLSSTTHHHRHHHHFPSSLFSRPHAHHTTTPPPSPISTVSPMRACCTMPEISQDVSGTSSSNSRHRSFSQATFRDILSSTMADIRAHRRCSHYYDHCAQMDKRFADVSYVSVLVARTQASSERNSIIEQRKKYKSRMAKSISMVALNTLLPAHPHCTRSRPQSPTTPTTPTLPFTPTTASSLNEEIKEDDEKSPDGDLMRRKSSLPDRLPSTTTTTQQDELISSSSSE</sequence>
<dbReference type="InterPro" id="IPR035899">
    <property type="entry name" value="DBL_dom_sf"/>
</dbReference>
<dbReference type="PROSITE" id="PS50003">
    <property type="entry name" value="PH_DOMAIN"/>
    <property type="match status" value="1"/>
</dbReference>
<dbReference type="SUPFAM" id="SSF50729">
    <property type="entry name" value="PH domain-like"/>
    <property type="match status" value="1"/>
</dbReference>
<evidence type="ECO:0000259" key="3">
    <source>
        <dbReference type="PROSITE" id="PS50010"/>
    </source>
</evidence>
<dbReference type="InterPro" id="IPR001849">
    <property type="entry name" value="PH_domain"/>
</dbReference>
<dbReference type="SUPFAM" id="SSF48065">
    <property type="entry name" value="DBL homology domain (DH-domain)"/>
    <property type="match status" value="1"/>
</dbReference>
<dbReference type="GO" id="GO:0005085">
    <property type="term" value="F:guanyl-nucleotide exchange factor activity"/>
    <property type="evidence" value="ECO:0007669"/>
    <property type="project" value="InterPro"/>
</dbReference>
<name>A0AAD7UU95_9FUNG</name>
<feature type="compositionally biased region" description="Basic and acidic residues" evidence="1">
    <location>
        <begin position="804"/>
        <end position="815"/>
    </location>
</feature>
<feature type="region of interest" description="Disordered" evidence="1">
    <location>
        <begin position="1"/>
        <end position="26"/>
    </location>
</feature>
<dbReference type="InterPro" id="IPR011993">
    <property type="entry name" value="PH-like_dom_sf"/>
</dbReference>